<feature type="compositionally biased region" description="Polar residues" evidence="1">
    <location>
        <begin position="83"/>
        <end position="93"/>
    </location>
</feature>
<dbReference type="EMBL" id="LAZR01009718">
    <property type="protein sequence ID" value="KKM70977.1"/>
    <property type="molecule type" value="Genomic_DNA"/>
</dbReference>
<comment type="caution">
    <text evidence="2">The sequence shown here is derived from an EMBL/GenBank/DDBJ whole genome shotgun (WGS) entry which is preliminary data.</text>
</comment>
<organism evidence="2">
    <name type="scientific">marine sediment metagenome</name>
    <dbReference type="NCBI Taxonomy" id="412755"/>
    <lineage>
        <taxon>unclassified sequences</taxon>
        <taxon>metagenomes</taxon>
        <taxon>ecological metagenomes</taxon>
    </lineage>
</organism>
<dbReference type="AlphaFoldDB" id="A0A0F9MP83"/>
<proteinExistence type="predicted"/>
<sequence>MLPLRTDVVSYKNADASSSWSSSGSSNAWMRRIGAACLIALWRPEWMPPATASRTPRAISARVISFVTARTVSARPPPKTATKKQQQNTSTPVSTSLQVVGAIFRPVADRARSMFQIRVHERTNEPAGGSDCVKRKKKDAIFFTRSIVRRYTAALHCIALRCVAPFYSSGDHSNSAFSFTSMTVDWPGHSPARAKRAPKGRTRLWATTNTHTHTHTLLLGVVRVRVLRHQQRFDDITEAWQSHRA</sequence>
<protein>
    <submittedName>
        <fullName evidence="2">Uncharacterized protein</fullName>
    </submittedName>
</protein>
<accession>A0A0F9MP83</accession>
<evidence type="ECO:0000313" key="2">
    <source>
        <dbReference type="EMBL" id="KKM70977.1"/>
    </source>
</evidence>
<name>A0A0F9MP83_9ZZZZ</name>
<feature type="region of interest" description="Disordered" evidence="1">
    <location>
        <begin position="72"/>
        <end position="93"/>
    </location>
</feature>
<gene>
    <name evidence="2" type="ORF">LCGC14_1435230</name>
</gene>
<reference evidence="2" key="1">
    <citation type="journal article" date="2015" name="Nature">
        <title>Complex archaea that bridge the gap between prokaryotes and eukaryotes.</title>
        <authorList>
            <person name="Spang A."/>
            <person name="Saw J.H."/>
            <person name="Jorgensen S.L."/>
            <person name="Zaremba-Niedzwiedzka K."/>
            <person name="Martijn J."/>
            <person name="Lind A.E."/>
            <person name="van Eijk R."/>
            <person name="Schleper C."/>
            <person name="Guy L."/>
            <person name="Ettema T.J."/>
        </authorList>
    </citation>
    <scope>NUCLEOTIDE SEQUENCE</scope>
</reference>
<evidence type="ECO:0000256" key="1">
    <source>
        <dbReference type="SAM" id="MobiDB-lite"/>
    </source>
</evidence>